<evidence type="ECO:0000259" key="3">
    <source>
        <dbReference type="PROSITE" id="PS50801"/>
    </source>
</evidence>
<sequence length="116" mass="12404">MTVDLSVSSSEQGAVTIVHVAGEIDVYTAPLLREVLDKQVAAGRTNLVVDLENVTFMDSTGLGVLVGRLKLVRGQNGSLRIVSAQDRILKVFKITGLDKVFHIYPSVDEATAASHA</sequence>
<dbReference type="PANTHER" id="PTHR33495:SF2">
    <property type="entry name" value="ANTI-SIGMA FACTOR ANTAGONIST TM_1081-RELATED"/>
    <property type="match status" value="1"/>
</dbReference>
<evidence type="ECO:0000256" key="2">
    <source>
        <dbReference type="RuleBase" id="RU003749"/>
    </source>
</evidence>
<evidence type="ECO:0000256" key="1">
    <source>
        <dbReference type="ARBA" id="ARBA00009013"/>
    </source>
</evidence>
<evidence type="ECO:0000313" key="4">
    <source>
        <dbReference type="EMBL" id="GAA4710961.1"/>
    </source>
</evidence>
<accession>A0ABP8XQT6</accession>
<dbReference type="PROSITE" id="PS50801">
    <property type="entry name" value="STAS"/>
    <property type="match status" value="1"/>
</dbReference>
<keyword evidence="5" id="KW-1185">Reference proteome</keyword>
<proteinExistence type="inferred from homology"/>
<comment type="caution">
    <text evidence="4">The sequence shown here is derived from an EMBL/GenBank/DDBJ whole genome shotgun (WGS) entry which is preliminary data.</text>
</comment>
<dbReference type="NCBIfam" id="TIGR00377">
    <property type="entry name" value="ant_ant_sig"/>
    <property type="match status" value="1"/>
</dbReference>
<dbReference type="CDD" id="cd07043">
    <property type="entry name" value="STAS_anti-anti-sigma_factors"/>
    <property type="match status" value="1"/>
</dbReference>
<gene>
    <name evidence="4" type="primary">bldG</name>
    <name evidence="4" type="ORF">GCM10025782_03780</name>
</gene>
<dbReference type="SUPFAM" id="SSF52091">
    <property type="entry name" value="SpoIIaa-like"/>
    <property type="match status" value="1"/>
</dbReference>
<dbReference type="PANTHER" id="PTHR33495">
    <property type="entry name" value="ANTI-SIGMA FACTOR ANTAGONIST TM_1081-RELATED-RELATED"/>
    <property type="match status" value="1"/>
</dbReference>
<reference evidence="5" key="1">
    <citation type="journal article" date="2019" name="Int. J. Syst. Evol. Microbiol.">
        <title>The Global Catalogue of Microorganisms (GCM) 10K type strain sequencing project: providing services to taxonomists for standard genome sequencing and annotation.</title>
        <authorList>
            <consortium name="The Broad Institute Genomics Platform"/>
            <consortium name="The Broad Institute Genome Sequencing Center for Infectious Disease"/>
            <person name="Wu L."/>
            <person name="Ma J."/>
        </authorList>
    </citation>
    <scope>NUCLEOTIDE SEQUENCE [LARGE SCALE GENOMIC DNA]</scope>
    <source>
        <strain evidence="5">JCM 18961</strain>
    </source>
</reference>
<organism evidence="4 5">
    <name type="scientific">Pedococcus ginsenosidimutans</name>
    <dbReference type="NCBI Taxonomy" id="490570"/>
    <lineage>
        <taxon>Bacteria</taxon>
        <taxon>Bacillati</taxon>
        <taxon>Actinomycetota</taxon>
        <taxon>Actinomycetes</taxon>
        <taxon>Micrococcales</taxon>
        <taxon>Intrasporangiaceae</taxon>
        <taxon>Pedococcus</taxon>
    </lineage>
</organism>
<dbReference type="InterPro" id="IPR036513">
    <property type="entry name" value="STAS_dom_sf"/>
</dbReference>
<comment type="similarity">
    <text evidence="1 2">Belongs to the anti-sigma-factor antagonist family.</text>
</comment>
<feature type="domain" description="STAS" evidence="3">
    <location>
        <begin position="5"/>
        <end position="114"/>
    </location>
</feature>
<dbReference type="Proteomes" id="UP001500556">
    <property type="component" value="Unassembled WGS sequence"/>
</dbReference>
<dbReference type="Gene3D" id="3.30.750.24">
    <property type="entry name" value="STAS domain"/>
    <property type="match status" value="1"/>
</dbReference>
<protein>
    <recommendedName>
        <fullName evidence="2">Anti-sigma factor antagonist</fullName>
    </recommendedName>
</protein>
<dbReference type="EMBL" id="BAABLO010000001">
    <property type="protein sequence ID" value="GAA4710961.1"/>
    <property type="molecule type" value="Genomic_DNA"/>
</dbReference>
<dbReference type="Pfam" id="PF01740">
    <property type="entry name" value="STAS"/>
    <property type="match status" value="1"/>
</dbReference>
<dbReference type="InterPro" id="IPR002645">
    <property type="entry name" value="STAS_dom"/>
</dbReference>
<name>A0ABP8XQT6_9MICO</name>
<dbReference type="InterPro" id="IPR003658">
    <property type="entry name" value="Anti-sigma_ant"/>
</dbReference>
<evidence type="ECO:0000313" key="5">
    <source>
        <dbReference type="Proteomes" id="UP001500556"/>
    </source>
</evidence>